<accession>A0A6A6I9W2</accession>
<keyword evidence="1" id="KW-0812">Transmembrane</keyword>
<dbReference type="GeneID" id="54575667"/>
<dbReference type="EMBL" id="ML987197">
    <property type="protein sequence ID" value="KAF2247161.1"/>
    <property type="molecule type" value="Genomic_DNA"/>
</dbReference>
<keyword evidence="1" id="KW-1133">Transmembrane helix</keyword>
<protein>
    <submittedName>
        <fullName evidence="2">Uncharacterized protein</fullName>
    </submittedName>
</protein>
<sequence>MSFYTRGQWILCDAGPSRRTERHAFPRLRVLEAGSFILGVLSCLLVRPFLSGRSNLEY</sequence>
<proteinExistence type="predicted"/>
<evidence type="ECO:0000313" key="2">
    <source>
        <dbReference type="EMBL" id="KAF2247161.1"/>
    </source>
</evidence>
<reference evidence="2" key="1">
    <citation type="journal article" date="2020" name="Stud. Mycol.">
        <title>101 Dothideomycetes genomes: a test case for predicting lifestyles and emergence of pathogens.</title>
        <authorList>
            <person name="Haridas S."/>
            <person name="Albert R."/>
            <person name="Binder M."/>
            <person name="Bloem J."/>
            <person name="Labutti K."/>
            <person name="Salamov A."/>
            <person name="Andreopoulos B."/>
            <person name="Baker S."/>
            <person name="Barry K."/>
            <person name="Bills G."/>
            <person name="Bluhm B."/>
            <person name="Cannon C."/>
            <person name="Castanera R."/>
            <person name="Culley D."/>
            <person name="Daum C."/>
            <person name="Ezra D."/>
            <person name="Gonzalez J."/>
            <person name="Henrissat B."/>
            <person name="Kuo A."/>
            <person name="Liang C."/>
            <person name="Lipzen A."/>
            <person name="Lutzoni F."/>
            <person name="Magnuson J."/>
            <person name="Mondo S."/>
            <person name="Nolan M."/>
            <person name="Ohm R."/>
            <person name="Pangilinan J."/>
            <person name="Park H.-J."/>
            <person name="Ramirez L."/>
            <person name="Alfaro M."/>
            <person name="Sun H."/>
            <person name="Tritt A."/>
            <person name="Yoshinaga Y."/>
            <person name="Zwiers L.-H."/>
            <person name="Turgeon B."/>
            <person name="Goodwin S."/>
            <person name="Spatafora J."/>
            <person name="Crous P."/>
            <person name="Grigoriev I."/>
        </authorList>
    </citation>
    <scope>NUCLEOTIDE SEQUENCE</scope>
    <source>
        <strain evidence="2">CBS 122368</strain>
    </source>
</reference>
<dbReference type="RefSeq" id="XP_033682165.1">
    <property type="nucleotide sequence ID" value="XM_033822337.1"/>
</dbReference>
<organism evidence="2 3">
    <name type="scientific">Trematosphaeria pertusa</name>
    <dbReference type="NCBI Taxonomy" id="390896"/>
    <lineage>
        <taxon>Eukaryota</taxon>
        <taxon>Fungi</taxon>
        <taxon>Dikarya</taxon>
        <taxon>Ascomycota</taxon>
        <taxon>Pezizomycotina</taxon>
        <taxon>Dothideomycetes</taxon>
        <taxon>Pleosporomycetidae</taxon>
        <taxon>Pleosporales</taxon>
        <taxon>Massarineae</taxon>
        <taxon>Trematosphaeriaceae</taxon>
        <taxon>Trematosphaeria</taxon>
    </lineage>
</organism>
<keyword evidence="3" id="KW-1185">Reference proteome</keyword>
<feature type="transmembrane region" description="Helical" evidence="1">
    <location>
        <begin position="28"/>
        <end position="50"/>
    </location>
</feature>
<evidence type="ECO:0000256" key="1">
    <source>
        <dbReference type="SAM" id="Phobius"/>
    </source>
</evidence>
<dbReference type="Proteomes" id="UP000800094">
    <property type="component" value="Unassembled WGS sequence"/>
</dbReference>
<dbReference type="AlphaFoldDB" id="A0A6A6I9W2"/>
<name>A0A6A6I9W2_9PLEO</name>
<keyword evidence="1" id="KW-0472">Membrane</keyword>
<evidence type="ECO:0000313" key="3">
    <source>
        <dbReference type="Proteomes" id="UP000800094"/>
    </source>
</evidence>
<gene>
    <name evidence="2" type="ORF">BU26DRAFT_343265</name>
</gene>